<dbReference type="EMBL" id="SRRU01000009">
    <property type="protein sequence ID" value="TGN78638.1"/>
    <property type="molecule type" value="Genomic_DNA"/>
</dbReference>
<accession>A0A4Z1D9C5</accession>
<keyword evidence="7" id="KW-1185">Reference proteome</keyword>
<comment type="similarity">
    <text evidence="1">Belongs to the LysR transcriptional regulatory family.</text>
</comment>
<keyword evidence="3" id="KW-0238">DNA-binding</keyword>
<dbReference type="PROSITE" id="PS50931">
    <property type="entry name" value="HTH_LYSR"/>
    <property type="match status" value="1"/>
</dbReference>
<dbReference type="PANTHER" id="PTHR30346">
    <property type="entry name" value="TRANSCRIPTIONAL DUAL REGULATOR HCAR-RELATED"/>
    <property type="match status" value="1"/>
</dbReference>
<dbReference type="PANTHER" id="PTHR30346:SF0">
    <property type="entry name" value="HCA OPERON TRANSCRIPTIONAL ACTIVATOR HCAR"/>
    <property type="match status" value="1"/>
</dbReference>
<dbReference type="InterPro" id="IPR036388">
    <property type="entry name" value="WH-like_DNA-bd_sf"/>
</dbReference>
<name>A0A4Z1D9C5_STRGP</name>
<dbReference type="GO" id="GO:0003677">
    <property type="term" value="F:DNA binding"/>
    <property type="evidence" value="ECO:0007669"/>
    <property type="project" value="UniProtKB-KW"/>
</dbReference>
<dbReference type="GO" id="GO:0003700">
    <property type="term" value="F:DNA-binding transcription factor activity"/>
    <property type="evidence" value="ECO:0007669"/>
    <property type="project" value="InterPro"/>
</dbReference>
<dbReference type="GeneID" id="91529771"/>
<evidence type="ECO:0000256" key="4">
    <source>
        <dbReference type="ARBA" id="ARBA00023163"/>
    </source>
</evidence>
<dbReference type="GO" id="GO:0032993">
    <property type="term" value="C:protein-DNA complex"/>
    <property type="evidence" value="ECO:0007669"/>
    <property type="project" value="TreeGrafter"/>
</dbReference>
<gene>
    <name evidence="6" type="ORF">E5082_23960</name>
</gene>
<dbReference type="SUPFAM" id="SSF46785">
    <property type="entry name" value="Winged helix' DNA-binding domain"/>
    <property type="match status" value="1"/>
</dbReference>
<evidence type="ECO:0000313" key="7">
    <source>
        <dbReference type="Proteomes" id="UP000298513"/>
    </source>
</evidence>
<dbReference type="PRINTS" id="PR00039">
    <property type="entry name" value="HTHLYSR"/>
</dbReference>
<keyword evidence="2" id="KW-0805">Transcription regulation</keyword>
<dbReference type="AlphaFoldDB" id="A0A4Z1D9C5"/>
<reference evidence="6 7" key="1">
    <citation type="submission" date="2019-04" db="EMBL/GenBank/DDBJ databases">
        <title>Streptomyces sp. nov. Bv016 isolated from bark of Buahinia variegata.</title>
        <authorList>
            <person name="Kanchanasin P."/>
            <person name="Tanasupawat S."/>
            <person name="Yuki M."/>
            <person name="Kudo T."/>
        </authorList>
    </citation>
    <scope>NUCLEOTIDE SEQUENCE [LARGE SCALE GENOMIC DNA]</scope>
    <source>
        <strain evidence="6 7">JCM 4765</strain>
    </source>
</reference>
<dbReference type="Gene3D" id="1.10.10.10">
    <property type="entry name" value="Winged helix-like DNA-binding domain superfamily/Winged helix DNA-binding domain"/>
    <property type="match status" value="1"/>
</dbReference>
<organism evidence="6 7">
    <name type="scientific">Streptomyces griseoluteus</name>
    <dbReference type="NCBI Taxonomy" id="29306"/>
    <lineage>
        <taxon>Bacteria</taxon>
        <taxon>Bacillati</taxon>
        <taxon>Actinomycetota</taxon>
        <taxon>Actinomycetes</taxon>
        <taxon>Kitasatosporales</taxon>
        <taxon>Streptomycetaceae</taxon>
        <taxon>Streptomyces</taxon>
    </lineage>
</organism>
<evidence type="ECO:0000313" key="6">
    <source>
        <dbReference type="EMBL" id="TGN78638.1"/>
    </source>
</evidence>
<evidence type="ECO:0000256" key="2">
    <source>
        <dbReference type="ARBA" id="ARBA00023015"/>
    </source>
</evidence>
<dbReference type="RefSeq" id="WP_135793329.1">
    <property type="nucleotide sequence ID" value="NZ_BNBQ01000002.1"/>
</dbReference>
<dbReference type="Pfam" id="PF00126">
    <property type="entry name" value="HTH_1"/>
    <property type="match status" value="1"/>
</dbReference>
<keyword evidence="4" id="KW-0804">Transcription</keyword>
<evidence type="ECO:0000256" key="3">
    <source>
        <dbReference type="ARBA" id="ARBA00023125"/>
    </source>
</evidence>
<evidence type="ECO:0000256" key="1">
    <source>
        <dbReference type="ARBA" id="ARBA00009437"/>
    </source>
</evidence>
<dbReference type="FunFam" id="1.10.10.10:FF:000001">
    <property type="entry name" value="LysR family transcriptional regulator"/>
    <property type="match status" value="1"/>
</dbReference>
<proteinExistence type="inferred from homology"/>
<sequence>MDLLAHLAAFTATAEEVSFSRAADRLEIAQPLLSRRIKSLEAYFGGQLFDRSRRQVAVTEFGTSLLPYARDVLERAERLDQAARSARAARTRVVGVPAHCAPVALAGVLRAGTEHGTTLAVRELPPQQRQSGLSEGSLAYALLRVAPERATLRVPLGLAGARQLARRTLHLEDLRPPRGVAGLPILALEEDELPYAQDRLARAAARAGLPETLLRPAGPAAAALADTLAGRARLLCAEPFARQHGASWTPLADPSLHRGYEVGASESHGETGEVPQWLAEALAEVTR</sequence>
<dbReference type="InterPro" id="IPR036390">
    <property type="entry name" value="WH_DNA-bd_sf"/>
</dbReference>
<dbReference type="InterPro" id="IPR000847">
    <property type="entry name" value="LysR_HTH_N"/>
</dbReference>
<evidence type="ECO:0000259" key="5">
    <source>
        <dbReference type="PROSITE" id="PS50931"/>
    </source>
</evidence>
<comment type="caution">
    <text evidence="6">The sequence shown here is derived from an EMBL/GenBank/DDBJ whole genome shotgun (WGS) entry which is preliminary data.</text>
</comment>
<feature type="domain" description="HTH lysR-type" evidence="5">
    <location>
        <begin position="1"/>
        <end position="59"/>
    </location>
</feature>
<protein>
    <submittedName>
        <fullName evidence="6">LysR family transcriptional regulator</fullName>
    </submittedName>
</protein>
<dbReference type="Proteomes" id="UP000298513">
    <property type="component" value="Unassembled WGS sequence"/>
</dbReference>